<evidence type="ECO:0000313" key="2">
    <source>
        <dbReference type="Proteomes" id="UP000193144"/>
    </source>
</evidence>
<sequence length="331" mass="38414">MTSPPDPEAVPITETRHLPIATESGPFATPANLIPCTEQLYDLVLVEWPWLAATFAFFLLCYRTTTKLATHKRSVERERDKREQLRDLWNTTDPATLCGLCEYYVAGKIPWGPWRVKDMVEQFPDPTMGFLRKLAKMGILTLYIQEGGSDTWGLTKVVRRLFHVPRFTNWTLWTRSKRRAYIEFAIPLPPEGYEALDETRKNLLRFLRSPQNKHAAVIQYPHKLRATTPRPSKGLPLETGSESRFRWRLSYHKDETLQEALEKKPLTWVDWVRPGTCGLLEHGAFVFVRVEARDYGPARLDQFVFKTVVDLGCKELWTTEERIRNIHGFLA</sequence>
<evidence type="ECO:0000313" key="1">
    <source>
        <dbReference type="EMBL" id="ORY10961.1"/>
    </source>
</evidence>
<gene>
    <name evidence="1" type="ORF">BCR34DRAFT_336164</name>
</gene>
<dbReference type="Proteomes" id="UP000193144">
    <property type="component" value="Unassembled WGS sequence"/>
</dbReference>
<keyword evidence="2" id="KW-1185">Reference proteome</keyword>
<dbReference type="OrthoDB" id="3770097at2759"/>
<protein>
    <submittedName>
        <fullName evidence="1">Uncharacterized protein</fullName>
    </submittedName>
</protein>
<dbReference type="AlphaFoldDB" id="A0A1Y1ZL29"/>
<name>A0A1Y1ZL29_9PLEO</name>
<dbReference type="EMBL" id="MCFA01000066">
    <property type="protein sequence ID" value="ORY10961.1"/>
    <property type="molecule type" value="Genomic_DNA"/>
</dbReference>
<reference evidence="1 2" key="1">
    <citation type="submission" date="2016-07" db="EMBL/GenBank/DDBJ databases">
        <title>Pervasive Adenine N6-methylation of Active Genes in Fungi.</title>
        <authorList>
            <consortium name="DOE Joint Genome Institute"/>
            <person name="Mondo S.J."/>
            <person name="Dannebaum R.O."/>
            <person name="Kuo R.C."/>
            <person name="Labutti K."/>
            <person name="Haridas S."/>
            <person name="Kuo A."/>
            <person name="Salamov A."/>
            <person name="Ahrendt S.R."/>
            <person name="Lipzen A."/>
            <person name="Sullivan W."/>
            <person name="Andreopoulos W.B."/>
            <person name="Clum A."/>
            <person name="Lindquist E."/>
            <person name="Daum C."/>
            <person name="Ramamoorthy G.K."/>
            <person name="Gryganskyi A."/>
            <person name="Culley D."/>
            <person name="Magnuson J.K."/>
            <person name="James T.Y."/>
            <person name="O'Malley M.A."/>
            <person name="Stajich J.E."/>
            <person name="Spatafora J.W."/>
            <person name="Visel A."/>
            <person name="Grigoriev I.V."/>
        </authorList>
    </citation>
    <scope>NUCLEOTIDE SEQUENCE [LARGE SCALE GENOMIC DNA]</scope>
    <source>
        <strain evidence="1 2">CBS 115471</strain>
    </source>
</reference>
<proteinExistence type="predicted"/>
<accession>A0A1Y1ZL29</accession>
<comment type="caution">
    <text evidence="1">The sequence shown here is derived from an EMBL/GenBank/DDBJ whole genome shotgun (WGS) entry which is preliminary data.</text>
</comment>
<organism evidence="1 2">
    <name type="scientific">Clohesyomyces aquaticus</name>
    <dbReference type="NCBI Taxonomy" id="1231657"/>
    <lineage>
        <taxon>Eukaryota</taxon>
        <taxon>Fungi</taxon>
        <taxon>Dikarya</taxon>
        <taxon>Ascomycota</taxon>
        <taxon>Pezizomycotina</taxon>
        <taxon>Dothideomycetes</taxon>
        <taxon>Pleosporomycetidae</taxon>
        <taxon>Pleosporales</taxon>
        <taxon>Lindgomycetaceae</taxon>
        <taxon>Clohesyomyces</taxon>
    </lineage>
</organism>